<accession>A0AC60QZH4</accession>
<gene>
    <name evidence="1" type="ORF">HPB47_013423</name>
</gene>
<sequence length="171" mass="19037">MLRKSTNDIIWRRKRGGAGLVLQVGLVRGGFRSFPFDQKCPLAPPLSLSFPSGVGQVALWTVFNSTMGYAAFLAFRDGGGLQGPARPSVALFAASLGYNWAWPPLFYYCKFYALAMLDITLLCGSVAMLGHAYLPINRHASKLMAPCFLWTFTTALFNYSVWRCQKHYCSF</sequence>
<evidence type="ECO:0000313" key="2">
    <source>
        <dbReference type="Proteomes" id="UP000805193"/>
    </source>
</evidence>
<name>A0AC60QZH4_IXOPE</name>
<organism evidence="1 2">
    <name type="scientific">Ixodes persulcatus</name>
    <name type="common">Taiga tick</name>
    <dbReference type="NCBI Taxonomy" id="34615"/>
    <lineage>
        <taxon>Eukaryota</taxon>
        <taxon>Metazoa</taxon>
        <taxon>Ecdysozoa</taxon>
        <taxon>Arthropoda</taxon>
        <taxon>Chelicerata</taxon>
        <taxon>Arachnida</taxon>
        <taxon>Acari</taxon>
        <taxon>Parasitiformes</taxon>
        <taxon>Ixodida</taxon>
        <taxon>Ixodoidea</taxon>
        <taxon>Ixodidae</taxon>
        <taxon>Ixodinae</taxon>
        <taxon>Ixodes</taxon>
    </lineage>
</organism>
<comment type="caution">
    <text evidence="1">The sequence shown here is derived from an EMBL/GenBank/DDBJ whole genome shotgun (WGS) entry which is preliminary data.</text>
</comment>
<protein>
    <submittedName>
        <fullName evidence="1">Uncharacterized protein</fullName>
    </submittedName>
</protein>
<evidence type="ECO:0000313" key="1">
    <source>
        <dbReference type="EMBL" id="KAG0444751.1"/>
    </source>
</evidence>
<keyword evidence="2" id="KW-1185">Reference proteome</keyword>
<proteinExistence type="predicted"/>
<reference evidence="1 2" key="1">
    <citation type="journal article" date="2020" name="Cell">
        <title>Large-Scale Comparative Analyses of Tick Genomes Elucidate Their Genetic Diversity and Vector Capacities.</title>
        <authorList>
            <consortium name="Tick Genome and Microbiome Consortium (TIGMIC)"/>
            <person name="Jia N."/>
            <person name="Wang J."/>
            <person name="Shi W."/>
            <person name="Du L."/>
            <person name="Sun Y."/>
            <person name="Zhan W."/>
            <person name="Jiang J.F."/>
            <person name="Wang Q."/>
            <person name="Zhang B."/>
            <person name="Ji P."/>
            <person name="Bell-Sakyi L."/>
            <person name="Cui X.M."/>
            <person name="Yuan T.T."/>
            <person name="Jiang B.G."/>
            <person name="Yang W.F."/>
            <person name="Lam T.T."/>
            <person name="Chang Q.C."/>
            <person name="Ding S.J."/>
            <person name="Wang X.J."/>
            <person name="Zhu J.G."/>
            <person name="Ruan X.D."/>
            <person name="Zhao L."/>
            <person name="Wei J.T."/>
            <person name="Ye R.Z."/>
            <person name="Que T.C."/>
            <person name="Du C.H."/>
            <person name="Zhou Y.H."/>
            <person name="Cheng J.X."/>
            <person name="Dai P.F."/>
            <person name="Guo W.B."/>
            <person name="Han X.H."/>
            <person name="Huang E.J."/>
            <person name="Li L.F."/>
            <person name="Wei W."/>
            <person name="Gao Y.C."/>
            <person name="Liu J.Z."/>
            <person name="Shao H.Z."/>
            <person name="Wang X."/>
            <person name="Wang C.C."/>
            <person name="Yang T.C."/>
            <person name="Huo Q.B."/>
            <person name="Li W."/>
            <person name="Chen H.Y."/>
            <person name="Chen S.E."/>
            <person name="Zhou L.G."/>
            <person name="Ni X.B."/>
            <person name="Tian J.H."/>
            <person name="Sheng Y."/>
            <person name="Liu T."/>
            <person name="Pan Y.S."/>
            <person name="Xia L.Y."/>
            <person name="Li J."/>
            <person name="Zhao F."/>
            <person name="Cao W.C."/>
        </authorList>
    </citation>
    <scope>NUCLEOTIDE SEQUENCE [LARGE SCALE GENOMIC DNA]</scope>
    <source>
        <strain evidence="1">Iper-2018</strain>
    </source>
</reference>
<dbReference type="EMBL" id="JABSTQ010001532">
    <property type="protein sequence ID" value="KAG0444751.1"/>
    <property type="molecule type" value="Genomic_DNA"/>
</dbReference>
<dbReference type="Proteomes" id="UP000805193">
    <property type="component" value="Unassembled WGS sequence"/>
</dbReference>